<comment type="caution">
    <text evidence="3">The sequence shown here is derived from an EMBL/GenBank/DDBJ whole genome shotgun (WGS) entry which is preliminary data.</text>
</comment>
<feature type="domain" description="Thiopeptide-type bacteriocin biosynthesis" evidence="2">
    <location>
        <begin position="797"/>
        <end position="1069"/>
    </location>
</feature>
<feature type="domain" description="Lantibiotic dehydratase N-terminal" evidence="1">
    <location>
        <begin position="71"/>
        <end position="728"/>
    </location>
</feature>
<keyword evidence="4" id="KW-1185">Reference proteome</keyword>
<dbReference type="Proteomes" id="UP001291309">
    <property type="component" value="Unassembled WGS sequence"/>
</dbReference>
<evidence type="ECO:0000259" key="2">
    <source>
        <dbReference type="Pfam" id="PF14028"/>
    </source>
</evidence>
<proteinExistence type="predicted"/>
<organism evidence="3 4">
    <name type="scientific">Hyalangium rubrum</name>
    <dbReference type="NCBI Taxonomy" id="3103134"/>
    <lineage>
        <taxon>Bacteria</taxon>
        <taxon>Pseudomonadati</taxon>
        <taxon>Myxococcota</taxon>
        <taxon>Myxococcia</taxon>
        <taxon>Myxococcales</taxon>
        <taxon>Cystobacterineae</taxon>
        <taxon>Archangiaceae</taxon>
        <taxon>Hyalangium</taxon>
    </lineage>
</organism>
<protein>
    <submittedName>
        <fullName evidence="3">Lantibiotic dehydratase</fullName>
    </submittedName>
</protein>
<evidence type="ECO:0000313" key="4">
    <source>
        <dbReference type="Proteomes" id="UP001291309"/>
    </source>
</evidence>
<dbReference type="InterPro" id="IPR006827">
    <property type="entry name" value="Lant_deHydtase_N"/>
</dbReference>
<sequence length="1080" mass="119625">MPRTPTVLLEAPLTPSGFFVLRTPLLPFDELLSLGQELVAPLVPLDDGPALEAALARDRALLRERLRRLVARPEVREALFLASPSLDESLALWLREPEGERGQKVERALVRYVARMAGRPTPFGLFAGCSLGRTGDTTVLRTGPREHYRRHGRLDMDFLLALTDALGKAPELRGELRYRCNDSLYRAAGRVRWTSARIEKNVRGYHLVTAEPTAYLEATIEQARHGVRLSELAAHLVSADPEISLEDAESYLTELVDAQLLVPELAPRVTGDEPLEGLIASLREHPGALSTLTTERLGRAATSLRELDRVGLGARGEQYRAIAAELEGLSAPVELPRLFQVDLYKPAPEAQLGPDVLAELRRAIELVRRMTRSDDALRSFVEDFVTRYGDEEVPLLEALDEECGIGFQASKAPSAAGEPLLEGLPFPEQPRSAGTFGARETALLRKLHEALTTGALCVELSPEDLEKLTVSQPPVLPDAFAAMAVLSAASPEELSAGRFQLFLSSVSGPSGALLMGRFCHGEPALAAAVAEHLRSEEALRPDAVHAEIVHLPQGRIGNVLLRPVLRGHEIPFLGRSGAPSERQLPLEDLSVRVEDERVVLRSRRLGREVIPRLTTAHNFTGPMNLGVYRFLCALQSQGTAPALQFDWGPLSRAPFLPRLTFGRVVLSRARWRVEQEPLQALGRTSGAERYSAVQRLRAELHLPRRIHLAEGDNELPVDLDNALDVESLVQLVKDLPGAVLLEPFAGPEGLCATGPEGRFTHELIVPFVRGDRVPKPARVAVPLPALFPRRFPPGTEWLQVRLYTGTAGADAVLREVVAPVVRQVVSSGAADNWFFIRYVDPDWHLRLRFHGRPEVLLGEVFPALWRAAAPFLEDRRLWNVQLGTYEREVQRYGGPEAIALAERLFCADSEAVLGILQSLEELGGAGARWRLAACGIDTLLGDLGLELEARHALLRRLRADFGKRFKVDAAFERRLGERFRRERPTLESLLEAEPGAREPLSPALELLRRRSERVAPVVAELRALERSGRLSCSIEEQAASYVHMHTNRLFRDAALAQELVLYDFLERYYASKLARARRRS</sequence>
<dbReference type="NCBIfam" id="TIGR03891">
    <property type="entry name" value="thiopep_ocin"/>
    <property type="match status" value="1"/>
</dbReference>
<dbReference type="Pfam" id="PF14028">
    <property type="entry name" value="Lant_dehydr_C"/>
    <property type="match status" value="1"/>
</dbReference>
<dbReference type="InterPro" id="IPR023809">
    <property type="entry name" value="Thiopep_bacteriocin_synth_dom"/>
</dbReference>
<name>A0ABU5H5H5_9BACT</name>
<dbReference type="EMBL" id="JAXIVS010000006">
    <property type="protein sequence ID" value="MDY7228737.1"/>
    <property type="molecule type" value="Genomic_DNA"/>
</dbReference>
<gene>
    <name evidence="3" type="ORF">SYV04_20100</name>
</gene>
<dbReference type="Pfam" id="PF04738">
    <property type="entry name" value="Lant_dehydr_N"/>
    <property type="match status" value="1"/>
</dbReference>
<evidence type="ECO:0000259" key="1">
    <source>
        <dbReference type="Pfam" id="PF04738"/>
    </source>
</evidence>
<accession>A0ABU5H5H5</accession>
<reference evidence="3 4" key="1">
    <citation type="submission" date="2023-12" db="EMBL/GenBank/DDBJ databases">
        <title>the genome sequence of Hyalangium sp. s54d21.</title>
        <authorList>
            <person name="Zhang X."/>
        </authorList>
    </citation>
    <scope>NUCLEOTIDE SEQUENCE [LARGE SCALE GENOMIC DNA]</scope>
    <source>
        <strain evidence="4">s54d21</strain>
    </source>
</reference>
<dbReference type="RefSeq" id="WP_321547455.1">
    <property type="nucleotide sequence ID" value="NZ_JAXIVS010000006.1"/>
</dbReference>
<evidence type="ECO:0000313" key="3">
    <source>
        <dbReference type="EMBL" id="MDY7228737.1"/>
    </source>
</evidence>